<reference evidence="2 3" key="1">
    <citation type="submission" date="2019-03" db="EMBL/GenBank/DDBJ databases">
        <title>Genomic features of bacteria from cold environments.</title>
        <authorList>
            <person name="Shen L."/>
        </authorList>
    </citation>
    <scope>NUCLEOTIDE SEQUENCE [LARGE SCALE GENOMIC DNA]</scope>
    <source>
        <strain evidence="3">T3246-1</strain>
    </source>
</reference>
<sequence length="65" mass="7148">MTDRTTGVRWTRNFILAIVTSSFMGMIFYLLMTTMAFYAVERFQATESLAGLASSAFIIGSGPVV</sequence>
<dbReference type="EMBL" id="SMNA01000005">
    <property type="protein sequence ID" value="TDE93903.1"/>
    <property type="molecule type" value="Genomic_DNA"/>
</dbReference>
<dbReference type="InterPro" id="IPR036259">
    <property type="entry name" value="MFS_trans_sf"/>
</dbReference>
<organism evidence="2 3">
    <name type="scientific">Occultella glacieicola</name>
    <dbReference type="NCBI Taxonomy" id="2518684"/>
    <lineage>
        <taxon>Bacteria</taxon>
        <taxon>Bacillati</taxon>
        <taxon>Actinomycetota</taxon>
        <taxon>Actinomycetes</taxon>
        <taxon>Micrococcales</taxon>
        <taxon>Ruaniaceae</taxon>
        <taxon>Occultella</taxon>
    </lineage>
</organism>
<name>A0ABY2E3X0_9MICO</name>
<dbReference type="RefSeq" id="WP_133107629.1">
    <property type="nucleotide sequence ID" value="NZ_SMNA01000005.1"/>
</dbReference>
<keyword evidence="1" id="KW-0472">Membrane</keyword>
<comment type="caution">
    <text evidence="2">The sequence shown here is derived from an EMBL/GenBank/DDBJ whole genome shotgun (WGS) entry which is preliminary data.</text>
</comment>
<dbReference type="SUPFAM" id="SSF103473">
    <property type="entry name" value="MFS general substrate transporter"/>
    <property type="match status" value="1"/>
</dbReference>
<dbReference type="Proteomes" id="UP000504882">
    <property type="component" value="Unassembled WGS sequence"/>
</dbReference>
<accession>A0ABY2E3X0</accession>
<keyword evidence="3" id="KW-1185">Reference proteome</keyword>
<evidence type="ECO:0000256" key="1">
    <source>
        <dbReference type="SAM" id="Phobius"/>
    </source>
</evidence>
<evidence type="ECO:0000313" key="3">
    <source>
        <dbReference type="Proteomes" id="UP000504882"/>
    </source>
</evidence>
<gene>
    <name evidence="2" type="ORF">EXU48_10535</name>
</gene>
<protein>
    <recommendedName>
        <fullName evidence="4">MFS transporter</fullName>
    </recommendedName>
</protein>
<feature type="transmembrane region" description="Helical" evidence="1">
    <location>
        <begin position="14"/>
        <end position="40"/>
    </location>
</feature>
<evidence type="ECO:0000313" key="2">
    <source>
        <dbReference type="EMBL" id="TDE93903.1"/>
    </source>
</evidence>
<keyword evidence="1" id="KW-0812">Transmembrane</keyword>
<proteinExistence type="predicted"/>
<keyword evidence="1" id="KW-1133">Transmembrane helix</keyword>
<evidence type="ECO:0008006" key="4">
    <source>
        <dbReference type="Google" id="ProtNLM"/>
    </source>
</evidence>